<protein>
    <recommendedName>
        <fullName evidence="1">GPCR family 3 nine cysteines domain-containing protein</fullName>
    </recommendedName>
</protein>
<dbReference type="Proteomes" id="UP000694620">
    <property type="component" value="Chromosome 2"/>
</dbReference>
<keyword evidence="3" id="KW-1185">Reference proteome</keyword>
<evidence type="ECO:0000313" key="2">
    <source>
        <dbReference type="Ensembl" id="ENSECRP00000016166.1"/>
    </source>
</evidence>
<evidence type="ECO:0000259" key="1">
    <source>
        <dbReference type="Pfam" id="PF07562"/>
    </source>
</evidence>
<feature type="domain" description="GPCR family 3 nine cysteines" evidence="1">
    <location>
        <begin position="34"/>
        <end position="72"/>
    </location>
</feature>
<dbReference type="InterPro" id="IPR000068">
    <property type="entry name" value="GPCR_3_Ca_sens_rcpt-rel"/>
</dbReference>
<evidence type="ECO:0000313" key="3">
    <source>
        <dbReference type="Proteomes" id="UP000694620"/>
    </source>
</evidence>
<accession>A0A8C4SFQ9</accession>
<sequence>LRQRIPGPSIQLGIYSCYCFLCYSDMFQIYPCVVPESVCSKSCPPGTRKATRKGEPICCFDCIPCADGEISHQVGK</sequence>
<reference evidence="2" key="3">
    <citation type="submission" date="2025-09" db="UniProtKB">
        <authorList>
            <consortium name="Ensembl"/>
        </authorList>
    </citation>
    <scope>IDENTIFICATION</scope>
</reference>
<dbReference type="InterPro" id="IPR011500">
    <property type="entry name" value="GPCR_3_9-Cys_dom"/>
</dbReference>
<dbReference type="GO" id="GO:0004930">
    <property type="term" value="F:G protein-coupled receptor activity"/>
    <property type="evidence" value="ECO:0007669"/>
    <property type="project" value="InterPro"/>
</dbReference>
<dbReference type="Ensembl" id="ENSECRT00000016455.1">
    <property type="protein sequence ID" value="ENSECRP00000016166.1"/>
    <property type="gene ID" value="ENSECRG00000010796.1"/>
</dbReference>
<dbReference type="FunFam" id="2.10.50.30:FF:000007">
    <property type="entry name" value="Vomeronasal 2, receptor 82"/>
    <property type="match status" value="1"/>
</dbReference>
<reference evidence="2" key="2">
    <citation type="submission" date="2025-08" db="UniProtKB">
        <authorList>
            <consortium name="Ensembl"/>
        </authorList>
    </citation>
    <scope>IDENTIFICATION</scope>
</reference>
<dbReference type="PANTHER" id="PTHR24061:SF0">
    <property type="entry name" value="C-FAMILY ODORANT RECEPTOR OLFCT1"/>
    <property type="match status" value="1"/>
</dbReference>
<proteinExistence type="predicted"/>
<reference evidence="2" key="1">
    <citation type="submission" date="2021-06" db="EMBL/GenBank/DDBJ databases">
        <authorList>
            <consortium name="Wellcome Sanger Institute Data Sharing"/>
        </authorList>
    </citation>
    <scope>NUCLEOTIDE SEQUENCE [LARGE SCALE GENOMIC DNA]</scope>
</reference>
<dbReference type="AlphaFoldDB" id="A0A8C4SFQ9"/>
<name>A0A8C4SFQ9_ERPCA</name>
<dbReference type="GeneTree" id="ENSGT00940000178628"/>
<dbReference type="GO" id="GO:0005886">
    <property type="term" value="C:plasma membrane"/>
    <property type="evidence" value="ECO:0007669"/>
    <property type="project" value="TreeGrafter"/>
</dbReference>
<dbReference type="Pfam" id="PF07562">
    <property type="entry name" value="NCD3G"/>
    <property type="match status" value="1"/>
</dbReference>
<organism evidence="2 3">
    <name type="scientific">Erpetoichthys calabaricus</name>
    <name type="common">Rope fish</name>
    <name type="synonym">Calamoichthys calabaricus</name>
    <dbReference type="NCBI Taxonomy" id="27687"/>
    <lineage>
        <taxon>Eukaryota</taxon>
        <taxon>Metazoa</taxon>
        <taxon>Chordata</taxon>
        <taxon>Craniata</taxon>
        <taxon>Vertebrata</taxon>
        <taxon>Euteleostomi</taxon>
        <taxon>Actinopterygii</taxon>
        <taxon>Polypteriformes</taxon>
        <taxon>Polypteridae</taxon>
        <taxon>Erpetoichthys</taxon>
    </lineage>
</organism>
<dbReference type="PANTHER" id="PTHR24061">
    <property type="entry name" value="CALCIUM-SENSING RECEPTOR-RELATED"/>
    <property type="match status" value="1"/>
</dbReference>
<dbReference type="Gene3D" id="2.10.50.30">
    <property type="entry name" value="GPCR, family 3, nine cysteines domain"/>
    <property type="match status" value="1"/>
</dbReference>
<dbReference type="InterPro" id="IPR038550">
    <property type="entry name" value="GPCR_3_9-Cys_sf"/>
</dbReference>